<gene>
    <name evidence="2" type="ORF">ABOM_011823</name>
</gene>
<dbReference type="AlphaFoldDB" id="A0A1F7ZK96"/>
<proteinExistence type="predicted"/>
<comment type="caution">
    <text evidence="2">The sequence shown here is derived from an EMBL/GenBank/DDBJ whole genome shotgun (WGS) entry which is preliminary data.</text>
</comment>
<feature type="region of interest" description="Disordered" evidence="1">
    <location>
        <begin position="25"/>
        <end position="116"/>
    </location>
</feature>
<organism evidence="2 3">
    <name type="scientific">Aspergillus bombycis</name>
    <dbReference type="NCBI Taxonomy" id="109264"/>
    <lineage>
        <taxon>Eukaryota</taxon>
        <taxon>Fungi</taxon>
        <taxon>Dikarya</taxon>
        <taxon>Ascomycota</taxon>
        <taxon>Pezizomycotina</taxon>
        <taxon>Eurotiomycetes</taxon>
        <taxon>Eurotiomycetidae</taxon>
        <taxon>Eurotiales</taxon>
        <taxon>Aspergillaceae</taxon>
        <taxon>Aspergillus</taxon>
    </lineage>
</organism>
<dbReference type="Proteomes" id="UP000179179">
    <property type="component" value="Unassembled WGS sequence"/>
</dbReference>
<dbReference type="STRING" id="109264.A0A1F7ZK96"/>
<feature type="compositionally biased region" description="Low complexity" evidence="1">
    <location>
        <begin position="76"/>
        <end position="86"/>
    </location>
</feature>
<dbReference type="GeneID" id="34455213"/>
<protein>
    <recommendedName>
        <fullName evidence="4">Protein kinase domain-containing protein</fullName>
    </recommendedName>
</protein>
<dbReference type="RefSeq" id="XP_022383587.1">
    <property type="nucleotide sequence ID" value="XM_022538951.1"/>
</dbReference>
<name>A0A1F7ZK96_9EURO</name>
<dbReference type="OrthoDB" id="2156052at2759"/>
<evidence type="ECO:0008006" key="4">
    <source>
        <dbReference type="Google" id="ProtNLM"/>
    </source>
</evidence>
<keyword evidence="3" id="KW-1185">Reference proteome</keyword>
<dbReference type="InterPro" id="IPR011009">
    <property type="entry name" value="Kinase-like_dom_sf"/>
</dbReference>
<evidence type="ECO:0000313" key="2">
    <source>
        <dbReference type="EMBL" id="OGM39870.1"/>
    </source>
</evidence>
<dbReference type="EMBL" id="LYCR01000172">
    <property type="protein sequence ID" value="OGM39870.1"/>
    <property type="molecule type" value="Genomic_DNA"/>
</dbReference>
<dbReference type="SUPFAM" id="SSF56112">
    <property type="entry name" value="Protein kinase-like (PK-like)"/>
    <property type="match status" value="1"/>
</dbReference>
<evidence type="ECO:0000313" key="3">
    <source>
        <dbReference type="Proteomes" id="UP000179179"/>
    </source>
</evidence>
<sequence length="369" mass="41583">MSVVFIGPPSKVKYLDILRDIPETIRKDPPTFNYRPSHWKREPKTHNTRSRARCQPGASPPEHSSTEGSGGDEGSHSPSTAAAARSRSSRTRRNGQQSPGRRDGFKAGRNSQKDSQTTRAYCNMAYIRGILNRDPLDKACPNLQSHPGGQRHSIGPAEFTRSLHRQLVRNRNEGFEPLHVRGRTGYLVKATLLTHGYTVIIKATTAEKQHRLQAEMENYKHLRNLQGQQIPVCLGAFKPRIAYWYHGELMAQMMVLSWSGTRLQHIINNSNSSFFGQERKKALAVLRSHGITHGDSEGRNMLWDKMSGRLVVIDLEDLEWVKHPRAFKPTSGNRWYGSHVRAGGADKHSHPARPLHASDSHRPLSHCIS</sequence>
<accession>A0A1F7ZK96</accession>
<evidence type="ECO:0000256" key="1">
    <source>
        <dbReference type="SAM" id="MobiDB-lite"/>
    </source>
</evidence>
<feature type="region of interest" description="Disordered" evidence="1">
    <location>
        <begin position="338"/>
        <end position="369"/>
    </location>
</feature>
<dbReference type="Gene3D" id="3.30.200.20">
    <property type="entry name" value="Phosphorylase Kinase, domain 1"/>
    <property type="match status" value="1"/>
</dbReference>
<reference evidence="2 3" key="1">
    <citation type="journal article" date="2016" name="Genome Biol. Evol.">
        <title>Draft genome sequence of an aflatoxigenic Aspergillus species, A. bombycis.</title>
        <authorList>
            <person name="Moore G.G."/>
            <person name="Mack B.M."/>
            <person name="Beltz S.B."/>
            <person name="Gilbert M.K."/>
        </authorList>
    </citation>
    <scope>NUCLEOTIDE SEQUENCE [LARGE SCALE GENOMIC DNA]</scope>
    <source>
        <strain evidence="3">NRRL 26010</strain>
    </source>
</reference>
<dbReference type="Gene3D" id="1.10.510.10">
    <property type="entry name" value="Transferase(Phosphotransferase) domain 1"/>
    <property type="match status" value="1"/>
</dbReference>